<dbReference type="AlphaFoldDB" id="A0A9X1B5I1"/>
<dbReference type="SUPFAM" id="SSF55718">
    <property type="entry name" value="SCP-like"/>
    <property type="match status" value="1"/>
</dbReference>
<dbReference type="InterPro" id="IPR003033">
    <property type="entry name" value="SCP2_sterol-bd_dom"/>
</dbReference>
<reference evidence="4 5" key="1">
    <citation type="journal article" date="2020" name="Microorganisms">
        <title>Osmotic Adaptation and Compatible Solute Biosynthesis of Phototrophic Bacteria as Revealed from Genome Analyses.</title>
        <authorList>
            <person name="Imhoff J.F."/>
            <person name="Rahn T."/>
            <person name="Kunzel S."/>
            <person name="Keller A."/>
            <person name="Neulinger S.C."/>
        </authorList>
    </citation>
    <scope>NUCLEOTIDE SEQUENCE [LARGE SCALE GENOMIC DNA]</scope>
    <source>
        <strain evidence="4 5">DSM 25653</strain>
    </source>
</reference>
<comment type="function">
    <text evidence="1">Required for ubiquinone (coenzyme Q) biosynthesis. Binds hydrophobic ubiquinone biosynthetic intermediates via its SCP2 domain and is essential for the stability of the Ubi complex. May constitute a docking platform where Ubi enzymes assemble and access their SCP2-bound polyprenyl substrates.</text>
</comment>
<dbReference type="GO" id="GO:0006744">
    <property type="term" value="P:ubiquinone biosynthetic process"/>
    <property type="evidence" value="ECO:0007669"/>
    <property type="project" value="UniProtKB-UniRule"/>
</dbReference>
<keyword evidence="1" id="KW-0963">Cytoplasm</keyword>
<sequence>MTPPSALLAAAETVINRVLALDPEGASRLVSIQGQVLRVELLGLGMHLCVVPEAAALRLFGDYAAEPDCILRATPAALLGMALAQHREDEVFSGAVQIDGDNGLAQAIGEVFKGLDIDWEEQLAALVGDNIAHQLGNQARAGSRWAERSGHTLQTDVREYLIEEGRFLPSETEMRGFLDGVDRLRDDVERLEARVERLARQPSQGTGTDPT</sequence>
<feature type="domain" description="SCP2" evidence="3">
    <location>
        <begin position="15"/>
        <end position="113"/>
    </location>
</feature>
<dbReference type="Proteomes" id="UP001138768">
    <property type="component" value="Unassembled WGS sequence"/>
</dbReference>
<dbReference type="PANTHER" id="PTHR38693">
    <property type="entry name" value="UBIQUINONE BIOSYNTHESIS PROTEIN UBIJ"/>
    <property type="match status" value="1"/>
</dbReference>
<evidence type="ECO:0000256" key="1">
    <source>
        <dbReference type="HAMAP-Rule" id="MF_02215"/>
    </source>
</evidence>
<evidence type="ECO:0000313" key="5">
    <source>
        <dbReference type="Proteomes" id="UP001138768"/>
    </source>
</evidence>
<comment type="subcellular location">
    <subcellularLocation>
        <location evidence="1">Cytoplasm</location>
    </subcellularLocation>
</comment>
<evidence type="ECO:0000256" key="2">
    <source>
        <dbReference type="SAM" id="Coils"/>
    </source>
</evidence>
<dbReference type="GO" id="GO:0005737">
    <property type="term" value="C:cytoplasm"/>
    <property type="evidence" value="ECO:0007669"/>
    <property type="project" value="UniProtKB-SubCell"/>
</dbReference>
<name>A0A9X1B5I1_9GAMM</name>
<comment type="caution">
    <text evidence="4">The sequence shown here is derived from an EMBL/GenBank/DDBJ whole genome shotgun (WGS) entry which is preliminary data.</text>
</comment>
<comment type="pathway">
    <text evidence="1">Cofactor biosynthesis; ubiquinone biosynthesis.</text>
</comment>
<organism evidence="4 5">
    <name type="scientific">Lamprobacter modestohalophilus</name>
    <dbReference type="NCBI Taxonomy" id="1064514"/>
    <lineage>
        <taxon>Bacteria</taxon>
        <taxon>Pseudomonadati</taxon>
        <taxon>Pseudomonadota</taxon>
        <taxon>Gammaproteobacteria</taxon>
        <taxon>Chromatiales</taxon>
        <taxon>Chromatiaceae</taxon>
        <taxon>Lamprobacter</taxon>
    </lineage>
</organism>
<protein>
    <recommendedName>
        <fullName evidence="1">Ubiquinone biosynthesis accessory factor UbiJ</fullName>
    </recommendedName>
</protein>
<accession>A0A9X1B5I1</accession>
<dbReference type="InterPro" id="IPR038989">
    <property type="entry name" value="UbiJ"/>
</dbReference>
<dbReference type="InterPro" id="IPR036527">
    <property type="entry name" value="SCP2_sterol-bd_dom_sf"/>
</dbReference>
<dbReference type="EMBL" id="NRRY01000024">
    <property type="protein sequence ID" value="MBK1619667.1"/>
    <property type="molecule type" value="Genomic_DNA"/>
</dbReference>
<dbReference type="HAMAP" id="MF_02215">
    <property type="entry name" value="UbiJ"/>
    <property type="match status" value="1"/>
</dbReference>
<gene>
    <name evidence="1" type="primary">ubiJ</name>
    <name evidence="4" type="ORF">CKO42_14700</name>
</gene>
<comment type="similarity">
    <text evidence="1">Belongs to the UbiJ family.</text>
</comment>
<proteinExistence type="inferred from homology"/>
<keyword evidence="1" id="KW-0831">Ubiquinone biosynthesis</keyword>
<dbReference type="PANTHER" id="PTHR38693:SF1">
    <property type="entry name" value="UBIQUINONE BIOSYNTHESIS ACCESSORY FACTOR UBIJ"/>
    <property type="match status" value="1"/>
</dbReference>
<evidence type="ECO:0000313" key="4">
    <source>
        <dbReference type="EMBL" id="MBK1619667.1"/>
    </source>
</evidence>
<keyword evidence="5" id="KW-1185">Reference proteome</keyword>
<keyword evidence="2" id="KW-0175">Coiled coil</keyword>
<feature type="coiled-coil region" evidence="2">
    <location>
        <begin position="174"/>
        <end position="201"/>
    </location>
</feature>
<evidence type="ECO:0000259" key="3">
    <source>
        <dbReference type="Pfam" id="PF02036"/>
    </source>
</evidence>
<dbReference type="Pfam" id="PF02036">
    <property type="entry name" value="SCP2"/>
    <property type="match status" value="1"/>
</dbReference>